<dbReference type="Pfam" id="PF00617">
    <property type="entry name" value="RasGEF"/>
    <property type="match status" value="1"/>
</dbReference>
<dbReference type="InterPro" id="IPR036964">
    <property type="entry name" value="RASGEF_cat_dom_sf"/>
</dbReference>
<dbReference type="EMBL" id="DS268109">
    <property type="protein sequence ID" value="KMM66164.1"/>
    <property type="molecule type" value="Genomic_DNA"/>
</dbReference>
<dbReference type="AlphaFoldDB" id="A0A0J6FB62"/>
<feature type="domain" description="Ras-GEF" evidence="1">
    <location>
        <begin position="394"/>
        <end position="478"/>
    </location>
</feature>
<evidence type="ECO:0000313" key="2">
    <source>
        <dbReference type="EMBL" id="KMM66164.1"/>
    </source>
</evidence>
<dbReference type="InterPro" id="IPR023578">
    <property type="entry name" value="Ras_GEF_dom_sf"/>
</dbReference>
<accession>A0A0J6FB62</accession>
<dbReference type="Proteomes" id="UP000054567">
    <property type="component" value="Unassembled WGS sequence"/>
</dbReference>
<name>A0A0J6FB62_COCPO</name>
<protein>
    <recommendedName>
        <fullName evidence="1">Ras-GEF domain-containing protein</fullName>
    </recommendedName>
</protein>
<dbReference type="SUPFAM" id="SSF48366">
    <property type="entry name" value="Ras GEF"/>
    <property type="match status" value="1"/>
</dbReference>
<dbReference type="Gene3D" id="1.10.840.10">
    <property type="entry name" value="Ras guanine-nucleotide exchange factors catalytic domain"/>
    <property type="match status" value="1"/>
</dbReference>
<sequence>MAHHRTEEDFAPDLQNPPLDFNHSSIQGQDFLLSATSQQSSTVPRVLHEAVYTPVASPQPLKLVALFNTELTPPRFHVTYRWWEEEALPILWAFNIGDIKRLLQFRLYDDDDFPRRILQNRNTATLTEFVASLFPPGQPGLLDLAHHEKVDEIIRLCQKIIFPIPWNWFPNYLNGVNPVTIALEINTESVLQFKAISFEDWVRFALGYPTMSIVWFVEQHRELYNLLSAHLDRHPEKECIYVDVEKQLRSRCPWAHRTVLQCLKDRGLASENTIPNHRVAKFLIEPIQALFKSRPRPFVKFLKKLSVLSIRFSRKYHEDVDINWATPFDAEIPHLDDFLASSPAPTLARRLTFSDERGFTGLSTLSFGEENGQLQTLVDNWHLLSMSVEECCTAFVEMLHYFKECVKALLNMRNYYSATAMLHGLQEAQPRPFDSPLSSSHIDSLDSLFNLLDSTDNYAAYRRTMGEQPGLPFLHPHIAEYHTKGQGAIAGLFPLSL</sequence>
<dbReference type="OrthoDB" id="4312812at2759"/>
<dbReference type="VEuPathDB" id="FungiDB:CPAG_02504"/>
<reference evidence="3" key="2">
    <citation type="journal article" date="2009" name="Genome Res.">
        <title>Comparative genomic analyses of the human fungal pathogens Coccidioides and their relatives.</title>
        <authorList>
            <person name="Sharpton T.J."/>
            <person name="Stajich J.E."/>
            <person name="Rounsley S.D."/>
            <person name="Gardner M.J."/>
            <person name="Wortman J.R."/>
            <person name="Jordar V.S."/>
            <person name="Maiti R."/>
            <person name="Kodira C.D."/>
            <person name="Neafsey D.E."/>
            <person name="Zeng Q."/>
            <person name="Hung C.-Y."/>
            <person name="McMahan C."/>
            <person name="Muszewska A."/>
            <person name="Grynberg M."/>
            <person name="Mandel M.A."/>
            <person name="Kellner E.M."/>
            <person name="Barker B.M."/>
            <person name="Galgiani J.N."/>
            <person name="Orbach M.J."/>
            <person name="Kirkland T.N."/>
            <person name="Cole G.T."/>
            <person name="Henn M.R."/>
            <person name="Birren B.W."/>
            <person name="Taylor J.W."/>
        </authorList>
    </citation>
    <scope>NUCLEOTIDE SEQUENCE [LARGE SCALE GENOMIC DNA]</scope>
    <source>
        <strain evidence="3">RMSCC 3488</strain>
    </source>
</reference>
<reference evidence="3" key="3">
    <citation type="journal article" date="2010" name="Genome Res.">
        <title>Population genomic sequencing of Coccidioides fungi reveals recent hybridization and transposon control.</title>
        <authorList>
            <person name="Neafsey D.E."/>
            <person name="Barker B.M."/>
            <person name="Sharpton T.J."/>
            <person name="Stajich J.E."/>
            <person name="Park D.J."/>
            <person name="Whiston E."/>
            <person name="Hung C.-Y."/>
            <person name="McMahan C."/>
            <person name="White J."/>
            <person name="Sykes S."/>
            <person name="Heiman D."/>
            <person name="Young S."/>
            <person name="Zeng Q."/>
            <person name="Abouelleil A."/>
            <person name="Aftuck L."/>
            <person name="Bessette D."/>
            <person name="Brown A."/>
            <person name="FitzGerald M."/>
            <person name="Lui A."/>
            <person name="Macdonald J.P."/>
            <person name="Priest M."/>
            <person name="Orbach M.J."/>
            <person name="Galgiani J.N."/>
            <person name="Kirkland T.N."/>
            <person name="Cole G.T."/>
            <person name="Birren B.W."/>
            <person name="Henn M.R."/>
            <person name="Taylor J.W."/>
            <person name="Rounsley S.D."/>
        </authorList>
    </citation>
    <scope>NUCLEOTIDE SEQUENCE [LARGE SCALE GENOMIC DNA]</scope>
    <source>
        <strain evidence="3">RMSCC 3488</strain>
    </source>
</reference>
<organism evidence="2 3">
    <name type="scientific">Coccidioides posadasii RMSCC 3488</name>
    <dbReference type="NCBI Taxonomy" id="454284"/>
    <lineage>
        <taxon>Eukaryota</taxon>
        <taxon>Fungi</taxon>
        <taxon>Dikarya</taxon>
        <taxon>Ascomycota</taxon>
        <taxon>Pezizomycotina</taxon>
        <taxon>Eurotiomycetes</taxon>
        <taxon>Eurotiomycetidae</taxon>
        <taxon>Onygenales</taxon>
        <taxon>Onygenaceae</taxon>
        <taxon>Coccidioides</taxon>
    </lineage>
</organism>
<evidence type="ECO:0000313" key="3">
    <source>
        <dbReference type="Proteomes" id="UP000054567"/>
    </source>
</evidence>
<gene>
    <name evidence="2" type="ORF">CPAG_02504</name>
</gene>
<dbReference type="GO" id="GO:0007264">
    <property type="term" value="P:small GTPase-mediated signal transduction"/>
    <property type="evidence" value="ECO:0007669"/>
    <property type="project" value="InterPro"/>
</dbReference>
<evidence type="ECO:0000259" key="1">
    <source>
        <dbReference type="Pfam" id="PF00617"/>
    </source>
</evidence>
<dbReference type="InterPro" id="IPR001895">
    <property type="entry name" value="RASGEF_cat_dom"/>
</dbReference>
<reference evidence="2 3" key="1">
    <citation type="submission" date="2007-06" db="EMBL/GenBank/DDBJ databases">
        <title>The Genome Sequence of Coccidioides posadasii RMSCC_3488.</title>
        <authorList>
            <consortium name="Coccidioides Genome Resources Consortium"/>
            <consortium name="The Broad Institute Genome Sequencing Platform"/>
            <person name="Henn M.R."/>
            <person name="Sykes S."/>
            <person name="Young S."/>
            <person name="Jaffe D."/>
            <person name="Berlin A."/>
            <person name="Alvarez P."/>
            <person name="Butler J."/>
            <person name="Gnerre S."/>
            <person name="Grabherr M."/>
            <person name="Mauceli E."/>
            <person name="Brockman W."/>
            <person name="Kodira C."/>
            <person name="Alvarado L."/>
            <person name="Zeng Q."/>
            <person name="Crawford M."/>
            <person name="Antoine C."/>
            <person name="Devon K."/>
            <person name="Galgiani J."/>
            <person name="Orsborn K."/>
            <person name="Lewis M.L."/>
            <person name="Nusbaum C."/>
            <person name="Galagan J."/>
            <person name="Birren B."/>
        </authorList>
    </citation>
    <scope>NUCLEOTIDE SEQUENCE [LARGE SCALE GENOMIC DNA]</scope>
    <source>
        <strain evidence="2 3">RMSCC 3488</strain>
    </source>
</reference>
<dbReference type="GO" id="GO:0005085">
    <property type="term" value="F:guanyl-nucleotide exchange factor activity"/>
    <property type="evidence" value="ECO:0007669"/>
    <property type="project" value="InterPro"/>
</dbReference>
<proteinExistence type="predicted"/>